<evidence type="ECO:0000256" key="1">
    <source>
        <dbReference type="ARBA" id="ARBA00022512"/>
    </source>
</evidence>
<dbReference type="InterPro" id="IPR022263">
    <property type="entry name" value="KxYKxGKxW"/>
</dbReference>
<evidence type="ECO:0000256" key="2">
    <source>
        <dbReference type="ARBA" id="ARBA00022525"/>
    </source>
</evidence>
<dbReference type="Pfam" id="PF19258">
    <property type="entry name" value="KxYKxGKxW_sig"/>
    <property type="match status" value="1"/>
</dbReference>
<gene>
    <name evidence="7" type="primary">prtR</name>
    <name evidence="7" type="ORF">IWT30_02100</name>
</gene>
<feature type="compositionally biased region" description="Low complexity" evidence="5">
    <location>
        <begin position="120"/>
        <end position="130"/>
    </location>
</feature>
<dbReference type="EMBL" id="BCMF01000011">
    <property type="protein sequence ID" value="GAX00120.1"/>
    <property type="molecule type" value="Genomic_DNA"/>
</dbReference>
<feature type="compositionally biased region" description="Polar residues" evidence="5">
    <location>
        <begin position="371"/>
        <end position="409"/>
    </location>
</feature>
<sequence precursor="true">MMIEKKHYKMYKSGRNWLFAAITVLTIGASGLLGVQASAETQAAATTTTTQADQSSQTGSSLSDKAGDSTGSTPDKSTGDASTGATSALPPKSDTTTQKVGVPTAGVTQWDSTAKVTLPAATTTTGDNTANINQDQSTPKTSNATLAVKDANSFNLDYTITNPSKDTATKIFSDFLLPKFFDHSTTALVQNDFDIPALIQSQPNLEFTFSVNPDDPGNYDSYDAIKAANPDFTPSQLLAIYIQSSALGKGESYTLSVPMTIANAEEVAKASTGNDFQAAVYNYKLNKAANGFDVTESNLDFTVAAPKPVTPVQPVQPTGPQTVSGPTTAPATPLTTPTQLVGTDDDAANTAKTPDDQTSNSSDQGAAVSDQKASGNSAAGNQSGDTANQESTTGSNVSQGSVTTSQNAGTAGANGAVKGATQSENAQSTNQLPQTSESASQAKAAASLGIFGLLSILGLAKRRKLN</sequence>
<evidence type="ECO:0000313" key="8">
    <source>
        <dbReference type="Proteomes" id="UP000198374"/>
    </source>
</evidence>
<proteinExistence type="predicted"/>
<reference evidence="7 8" key="1">
    <citation type="submission" date="2015-11" db="EMBL/GenBank/DDBJ databases">
        <title>Draft genome sequences of new species of the genus Lactobacillus isolated from orchardgrass silage.</title>
        <authorList>
            <person name="Tohno M."/>
            <person name="Tanizawa Y."/>
            <person name="Arita M."/>
        </authorList>
    </citation>
    <scope>NUCLEOTIDE SEQUENCE [LARGE SCALE GENOMIC DNA]</scope>
    <source>
        <strain evidence="7 8">IWT30</strain>
    </source>
</reference>
<evidence type="ECO:0000259" key="6">
    <source>
        <dbReference type="PROSITE" id="PS50847"/>
    </source>
</evidence>
<name>A0A1Z5IEC7_9LACO</name>
<keyword evidence="3" id="KW-0732">Signal</keyword>
<feature type="compositionally biased region" description="Polar residues" evidence="5">
    <location>
        <begin position="420"/>
        <end position="435"/>
    </location>
</feature>
<protein>
    <submittedName>
        <fullName evidence="7">Cell envelope-associated proteinase PrtR</fullName>
    </submittedName>
</protein>
<dbReference type="InterPro" id="IPR019931">
    <property type="entry name" value="LPXTG_anchor"/>
</dbReference>
<feature type="region of interest" description="Disordered" evidence="5">
    <location>
        <begin position="120"/>
        <end position="141"/>
    </location>
</feature>
<comment type="caution">
    <text evidence="7">The sequence shown here is derived from an EMBL/GenBank/DDBJ whole genome shotgun (WGS) entry which is preliminary data.</text>
</comment>
<accession>A0A1Z5IEC7</accession>
<dbReference type="AlphaFoldDB" id="A0A1Z5IEC7"/>
<evidence type="ECO:0000313" key="7">
    <source>
        <dbReference type="EMBL" id="GAX00120.1"/>
    </source>
</evidence>
<feature type="region of interest" description="Disordered" evidence="5">
    <location>
        <begin position="46"/>
        <end position="106"/>
    </location>
</feature>
<keyword evidence="2" id="KW-0964">Secreted</keyword>
<feature type="compositionally biased region" description="Polar residues" evidence="5">
    <location>
        <begin position="350"/>
        <end position="364"/>
    </location>
</feature>
<feature type="compositionally biased region" description="Low complexity" evidence="5">
    <location>
        <begin position="309"/>
        <end position="338"/>
    </location>
</feature>
<dbReference type="RefSeq" id="WP_159459324.1">
    <property type="nucleotide sequence ID" value="NZ_BCMF01000011.1"/>
</dbReference>
<organism evidence="7 8">
    <name type="scientific">Secundilactobacillus mixtipabuli</name>
    <dbReference type="NCBI Taxonomy" id="1435342"/>
    <lineage>
        <taxon>Bacteria</taxon>
        <taxon>Bacillati</taxon>
        <taxon>Bacillota</taxon>
        <taxon>Bacilli</taxon>
        <taxon>Lactobacillales</taxon>
        <taxon>Lactobacillaceae</taxon>
        <taxon>Secundilactobacillus</taxon>
    </lineage>
</organism>
<keyword evidence="8" id="KW-1185">Reference proteome</keyword>
<evidence type="ECO:0000256" key="4">
    <source>
        <dbReference type="ARBA" id="ARBA00023088"/>
    </source>
</evidence>
<keyword evidence="1" id="KW-0134">Cell wall</keyword>
<keyword evidence="4" id="KW-0572">Peptidoglycan-anchor</keyword>
<dbReference type="OrthoDB" id="2327511at2"/>
<feature type="compositionally biased region" description="Low complexity" evidence="5">
    <location>
        <begin position="46"/>
        <end position="61"/>
    </location>
</feature>
<feature type="domain" description="Gram-positive cocci surface proteins LPxTG" evidence="6">
    <location>
        <begin position="432"/>
        <end position="466"/>
    </location>
</feature>
<feature type="region of interest" description="Disordered" evidence="5">
    <location>
        <begin position="309"/>
        <end position="441"/>
    </location>
</feature>
<dbReference type="NCBIfam" id="TIGR03715">
    <property type="entry name" value="KxYKxGKxW"/>
    <property type="match status" value="1"/>
</dbReference>
<dbReference type="PROSITE" id="PS50847">
    <property type="entry name" value="GRAM_POS_ANCHORING"/>
    <property type="match status" value="1"/>
</dbReference>
<dbReference type="Proteomes" id="UP000198374">
    <property type="component" value="Unassembled WGS sequence"/>
</dbReference>
<feature type="compositionally biased region" description="Polar residues" evidence="5">
    <location>
        <begin position="131"/>
        <end position="141"/>
    </location>
</feature>
<evidence type="ECO:0000256" key="3">
    <source>
        <dbReference type="ARBA" id="ARBA00022729"/>
    </source>
</evidence>
<evidence type="ECO:0000256" key="5">
    <source>
        <dbReference type="SAM" id="MobiDB-lite"/>
    </source>
</evidence>
<feature type="compositionally biased region" description="Polar residues" evidence="5">
    <location>
        <begin position="69"/>
        <end position="86"/>
    </location>
</feature>